<organism evidence="2 3">
    <name type="scientific">Plectus sambesii</name>
    <dbReference type="NCBI Taxonomy" id="2011161"/>
    <lineage>
        <taxon>Eukaryota</taxon>
        <taxon>Metazoa</taxon>
        <taxon>Ecdysozoa</taxon>
        <taxon>Nematoda</taxon>
        <taxon>Chromadorea</taxon>
        <taxon>Plectida</taxon>
        <taxon>Plectina</taxon>
        <taxon>Plectoidea</taxon>
        <taxon>Plectidae</taxon>
        <taxon>Plectus</taxon>
    </lineage>
</organism>
<dbReference type="InterPro" id="IPR000477">
    <property type="entry name" value="RT_dom"/>
</dbReference>
<evidence type="ECO:0000259" key="1">
    <source>
        <dbReference type="PROSITE" id="PS50878"/>
    </source>
</evidence>
<dbReference type="SUPFAM" id="SSF56672">
    <property type="entry name" value="DNA/RNA polymerases"/>
    <property type="match status" value="1"/>
</dbReference>
<name>A0A914V8P4_9BILA</name>
<feature type="domain" description="Reverse transcriptase" evidence="1">
    <location>
        <begin position="1"/>
        <end position="88"/>
    </location>
</feature>
<sequence length="109" mass="12559">MDIIPKDPQLPALWTLLYADDMMLAAKDKAKLERQLQAWQDWLGKFRLHLNMKKTEYMTMDQDIISTILIDGLDLPMTNAFEYLGSMTAANGSHSVEAITRVNATWLKW</sequence>
<dbReference type="PANTHER" id="PTHR47027:SF20">
    <property type="entry name" value="REVERSE TRANSCRIPTASE-LIKE PROTEIN WITH RNA-DIRECTED DNA POLYMERASE DOMAIN"/>
    <property type="match status" value="1"/>
</dbReference>
<accession>A0A914V8P4</accession>
<dbReference type="Proteomes" id="UP000887566">
    <property type="component" value="Unplaced"/>
</dbReference>
<dbReference type="PROSITE" id="PS50878">
    <property type="entry name" value="RT_POL"/>
    <property type="match status" value="1"/>
</dbReference>
<dbReference type="AlphaFoldDB" id="A0A914V8P4"/>
<evidence type="ECO:0000313" key="3">
    <source>
        <dbReference type="WBParaSite" id="PSAMB.scaffold1668size28902.g14291.t1"/>
    </source>
</evidence>
<reference evidence="3" key="1">
    <citation type="submission" date="2022-11" db="UniProtKB">
        <authorList>
            <consortium name="WormBaseParasite"/>
        </authorList>
    </citation>
    <scope>IDENTIFICATION</scope>
</reference>
<proteinExistence type="predicted"/>
<dbReference type="InterPro" id="IPR043502">
    <property type="entry name" value="DNA/RNA_pol_sf"/>
</dbReference>
<protein>
    <submittedName>
        <fullName evidence="3">Reverse transcriptase domain-containing protein</fullName>
    </submittedName>
</protein>
<evidence type="ECO:0000313" key="2">
    <source>
        <dbReference type="Proteomes" id="UP000887566"/>
    </source>
</evidence>
<dbReference type="PANTHER" id="PTHR47027">
    <property type="entry name" value="REVERSE TRANSCRIPTASE DOMAIN-CONTAINING PROTEIN"/>
    <property type="match status" value="1"/>
</dbReference>
<dbReference type="Pfam" id="PF00078">
    <property type="entry name" value="RVT_1"/>
    <property type="match status" value="1"/>
</dbReference>
<keyword evidence="2" id="KW-1185">Reference proteome</keyword>
<dbReference type="WBParaSite" id="PSAMB.scaffold1668size28902.g14291.t1">
    <property type="protein sequence ID" value="PSAMB.scaffold1668size28902.g14291.t1"/>
    <property type="gene ID" value="PSAMB.scaffold1668size28902.g14291"/>
</dbReference>